<dbReference type="InterPro" id="IPR016032">
    <property type="entry name" value="Sig_transdc_resp-reg_C-effctor"/>
</dbReference>
<accession>K6C6Y2</accession>
<keyword evidence="2" id="KW-0238">DNA-binding</keyword>
<dbReference type="SUPFAM" id="SSF46894">
    <property type="entry name" value="C-terminal effector domain of the bipartite response regulators"/>
    <property type="match status" value="1"/>
</dbReference>
<dbReference type="Proteomes" id="UP000006316">
    <property type="component" value="Unassembled WGS sequence"/>
</dbReference>
<proteinExistence type="predicted"/>
<dbReference type="PATRIC" id="fig|1117379.3.peg.2782"/>
<evidence type="ECO:0000256" key="2">
    <source>
        <dbReference type="ARBA" id="ARBA00023125"/>
    </source>
</evidence>
<keyword evidence="3" id="KW-0804">Transcription</keyword>
<comment type="caution">
    <text evidence="5">The sequence shown here is derived from an EMBL/GenBank/DDBJ whole genome shotgun (WGS) entry which is preliminary data.</text>
</comment>
<name>K6C6Y2_9BACI</name>
<dbReference type="AlphaFoldDB" id="K6C6Y2"/>
<sequence>MVSNYTIQQELQRLEFILRHEEKLFNMLEIYLELFPVKDSYLVRYSPLGYLGEGVFYRSETEGVHIGEIREDIRSFPIIFSAISEKKAKYCTGLEYLKQVSIKYTISSNLNALLVIPICYDSFVFGYICSSDFNENTTIDDKLISSFTYFGKLVGKLIMSTQEHDVARLLSKRELEVMRRISLGESTKEMASTMKISELTINQYVKTAIKKLGATNRSHAIGELFRRGYIL</sequence>
<dbReference type="PANTHER" id="PTHR44688:SF16">
    <property type="entry name" value="DNA-BINDING TRANSCRIPTIONAL ACTIVATOR DEVR_DOSR"/>
    <property type="match status" value="1"/>
</dbReference>
<keyword evidence="6" id="KW-1185">Reference proteome</keyword>
<dbReference type="PROSITE" id="PS50043">
    <property type="entry name" value="HTH_LUXR_2"/>
    <property type="match status" value="1"/>
</dbReference>
<dbReference type="GO" id="GO:0003677">
    <property type="term" value="F:DNA binding"/>
    <property type="evidence" value="ECO:0007669"/>
    <property type="project" value="UniProtKB-KW"/>
</dbReference>
<organism evidence="5 6">
    <name type="scientific">Neobacillus bataviensis LMG 21833</name>
    <dbReference type="NCBI Taxonomy" id="1117379"/>
    <lineage>
        <taxon>Bacteria</taxon>
        <taxon>Bacillati</taxon>
        <taxon>Bacillota</taxon>
        <taxon>Bacilli</taxon>
        <taxon>Bacillales</taxon>
        <taxon>Bacillaceae</taxon>
        <taxon>Neobacillus</taxon>
    </lineage>
</organism>
<evidence type="ECO:0000256" key="1">
    <source>
        <dbReference type="ARBA" id="ARBA00023015"/>
    </source>
</evidence>
<evidence type="ECO:0000313" key="6">
    <source>
        <dbReference type="Proteomes" id="UP000006316"/>
    </source>
</evidence>
<dbReference type="PRINTS" id="PR00038">
    <property type="entry name" value="HTHLUXR"/>
</dbReference>
<dbReference type="EMBL" id="AJLS01000097">
    <property type="protein sequence ID" value="EKN66900.1"/>
    <property type="molecule type" value="Genomic_DNA"/>
</dbReference>
<feature type="domain" description="HTH luxR-type" evidence="4">
    <location>
        <begin position="163"/>
        <end position="228"/>
    </location>
</feature>
<protein>
    <submittedName>
        <fullName evidence="5">Transcriptional regulator</fullName>
    </submittedName>
</protein>
<dbReference type="InterPro" id="IPR000792">
    <property type="entry name" value="Tscrpt_reg_LuxR_C"/>
</dbReference>
<dbReference type="GO" id="GO:0006355">
    <property type="term" value="P:regulation of DNA-templated transcription"/>
    <property type="evidence" value="ECO:0007669"/>
    <property type="project" value="InterPro"/>
</dbReference>
<reference evidence="5 6" key="1">
    <citation type="journal article" date="2012" name="Front. Microbiol.">
        <title>Redundancy and modularity in membrane-associated dissimilatory nitrate reduction in Bacillus.</title>
        <authorList>
            <person name="Heylen K."/>
            <person name="Keltjens J."/>
        </authorList>
    </citation>
    <scope>NUCLEOTIDE SEQUENCE [LARGE SCALE GENOMIC DNA]</scope>
    <source>
        <strain evidence="6">LMG 21833T</strain>
    </source>
</reference>
<evidence type="ECO:0000256" key="3">
    <source>
        <dbReference type="ARBA" id="ARBA00023163"/>
    </source>
</evidence>
<dbReference type="PANTHER" id="PTHR44688">
    <property type="entry name" value="DNA-BINDING TRANSCRIPTIONAL ACTIVATOR DEVR_DOSR"/>
    <property type="match status" value="1"/>
</dbReference>
<gene>
    <name evidence="5" type="ORF">BABA_13467</name>
</gene>
<evidence type="ECO:0000313" key="5">
    <source>
        <dbReference type="EMBL" id="EKN66900.1"/>
    </source>
</evidence>
<dbReference type="OrthoDB" id="581422at2"/>
<evidence type="ECO:0000259" key="4">
    <source>
        <dbReference type="PROSITE" id="PS50043"/>
    </source>
</evidence>
<dbReference type="Gene3D" id="1.10.10.10">
    <property type="entry name" value="Winged helix-like DNA-binding domain superfamily/Winged helix DNA-binding domain"/>
    <property type="match status" value="1"/>
</dbReference>
<dbReference type="RefSeq" id="WP_007085692.1">
    <property type="nucleotide sequence ID" value="NZ_AJLS01000097.1"/>
</dbReference>
<dbReference type="SMART" id="SM00421">
    <property type="entry name" value="HTH_LUXR"/>
    <property type="match status" value="1"/>
</dbReference>
<dbReference type="InterPro" id="IPR036388">
    <property type="entry name" value="WH-like_DNA-bd_sf"/>
</dbReference>
<dbReference type="CDD" id="cd06170">
    <property type="entry name" value="LuxR_C_like"/>
    <property type="match status" value="1"/>
</dbReference>
<keyword evidence="1" id="KW-0805">Transcription regulation</keyword>
<dbReference type="Pfam" id="PF00196">
    <property type="entry name" value="GerE"/>
    <property type="match status" value="1"/>
</dbReference>
<dbReference type="STRING" id="1117379.BABA_13467"/>
<dbReference type="eggNOG" id="COG2197">
    <property type="taxonomic scope" value="Bacteria"/>
</dbReference>